<proteinExistence type="predicted"/>
<accession>A0A9Q3HNQ2</accession>
<gene>
    <name evidence="1" type="ORF">O181_050567</name>
</gene>
<dbReference type="Proteomes" id="UP000765509">
    <property type="component" value="Unassembled WGS sequence"/>
</dbReference>
<dbReference type="AlphaFoldDB" id="A0A9Q3HNQ2"/>
<evidence type="ECO:0000313" key="1">
    <source>
        <dbReference type="EMBL" id="MBW0510852.1"/>
    </source>
</evidence>
<protein>
    <submittedName>
        <fullName evidence="1">Uncharacterized protein</fullName>
    </submittedName>
</protein>
<organism evidence="1 2">
    <name type="scientific">Austropuccinia psidii MF-1</name>
    <dbReference type="NCBI Taxonomy" id="1389203"/>
    <lineage>
        <taxon>Eukaryota</taxon>
        <taxon>Fungi</taxon>
        <taxon>Dikarya</taxon>
        <taxon>Basidiomycota</taxon>
        <taxon>Pucciniomycotina</taxon>
        <taxon>Pucciniomycetes</taxon>
        <taxon>Pucciniales</taxon>
        <taxon>Sphaerophragmiaceae</taxon>
        <taxon>Austropuccinia</taxon>
    </lineage>
</organism>
<reference evidence="1" key="1">
    <citation type="submission" date="2021-03" db="EMBL/GenBank/DDBJ databases">
        <title>Draft genome sequence of rust myrtle Austropuccinia psidii MF-1, a brazilian biotype.</title>
        <authorList>
            <person name="Quecine M.C."/>
            <person name="Pachon D.M.R."/>
            <person name="Bonatelli M.L."/>
            <person name="Correr F.H."/>
            <person name="Franceschini L.M."/>
            <person name="Leite T.F."/>
            <person name="Margarido G.R.A."/>
            <person name="Almeida C.A."/>
            <person name="Ferrarezi J.A."/>
            <person name="Labate C.A."/>
        </authorList>
    </citation>
    <scope>NUCLEOTIDE SEQUENCE</scope>
    <source>
        <strain evidence="1">MF-1</strain>
    </source>
</reference>
<keyword evidence="2" id="KW-1185">Reference proteome</keyword>
<evidence type="ECO:0000313" key="2">
    <source>
        <dbReference type="Proteomes" id="UP000765509"/>
    </source>
</evidence>
<comment type="caution">
    <text evidence="1">The sequence shown here is derived from an EMBL/GenBank/DDBJ whole genome shotgun (WGS) entry which is preliminary data.</text>
</comment>
<sequence>MSSKLTEITDSSPYVPLPSVLCGSEILSQLASPWSMASSGHFDPGQIYDGYKAVQVLDPPCTECLAKGKDFFQHFSPKTSKFHFCFVGKKPCPCPGSMASNLRRYLWSKKDGPFGKEFPVSEGPTPEATSGYSDFPISRINTAGLVKRIRRITNSPPDLDGEGSDEFDGEEVEVVNNPVGQESSTFPSQPPAKRFQSCLIPSTPRNLQPTLAAIPTSLPHSSPSSFRSRPAINTAVRSSLIQQPRASPIVTSQKLQHEASSSRRIEGLLPLLFPAAQGFQQRDCWLI</sequence>
<name>A0A9Q3HNQ2_9BASI</name>
<dbReference type="EMBL" id="AVOT02021808">
    <property type="protein sequence ID" value="MBW0510852.1"/>
    <property type="molecule type" value="Genomic_DNA"/>
</dbReference>